<gene>
    <name evidence="1" type="ORF">AMECASPLE_023573</name>
</gene>
<accession>A0ABV0XT89</accession>
<name>A0ABV0XT89_9TELE</name>
<sequence length="109" mass="11652">MSEACILQTDATPFTVPIWWPVAPREVLWPAGAMLRSGRHPFSGASSPGGMVICPVYRSPSKFQLPRWASACPACMGPVRVSPAWCWVVLLLGVGKGPRLPGGFAPALH</sequence>
<protein>
    <submittedName>
        <fullName evidence="1">Uncharacterized protein</fullName>
    </submittedName>
</protein>
<keyword evidence="2" id="KW-1185">Reference proteome</keyword>
<organism evidence="1 2">
    <name type="scientific">Ameca splendens</name>
    <dbReference type="NCBI Taxonomy" id="208324"/>
    <lineage>
        <taxon>Eukaryota</taxon>
        <taxon>Metazoa</taxon>
        <taxon>Chordata</taxon>
        <taxon>Craniata</taxon>
        <taxon>Vertebrata</taxon>
        <taxon>Euteleostomi</taxon>
        <taxon>Actinopterygii</taxon>
        <taxon>Neopterygii</taxon>
        <taxon>Teleostei</taxon>
        <taxon>Neoteleostei</taxon>
        <taxon>Acanthomorphata</taxon>
        <taxon>Ovalentaria</taxon>
        <taxon>Atherinomorphae</taxon>
        <taxon>Cyprinodontiformes</taxon>
        <taxon>Goodeidae</taxon>
        <taxon>Ameca</taxon>
    </lineage>
</organism>
<dbReference type="Proteomes" id="UP001469553">
    <property type="component" value="Unassembled WGS sequence"/>
</dbReference>
<evidence type="ECO:0000313" key="1">
    <source>
        <dbReference type="EMBL" id="MEQ2284628.1"/>
    </source>
</evidence>
<reference evidence="1 2" key="1">
    <citation type="submission" date="2021-06" db="EMBL/GenBank/DDBJ databases">
        <authorList>
            <person name="Palmer J.M."/>
        </authorList>
    </citation>
    <scope>NUCLEOTIDE SEQUENCE [LARGE SCALE GENOMIC DNA]</scope>
    <source>
        <strain evidence="1 2">AS_MEX2019</strain>
        <tissue evidence="1">Muscle</tissue>
    </source>
</reference>
<dbReference type="EMBL" id="JAHRIP010011585">
    <property type="protein sequence ID" value="MEQ2284628.1"/>
    <property type="molecule type" value="Genomic_DNA"/>
</dbReference>
<proteinExistence type="predicted"/>
<comment type="caution">
    <text evidence="1">The sequence shown here is derived from an EMBL/GenBank/DDBJ whole genome shotgun (WGS) entry which is preliminary data.</text>
</comment>
<evidence type="ECO:0000313" key="2">
    <source>
        <dbReference type="Proteomes" id="UP001469553"/>
    </source>
</evidence>